<feature type="region of interest" description="Disordered" evidence="1">
    <location>
        <begin position="1"/>
        <end position="25"/>
    </location>
</feature>
<proteinExistence type="predicted"/>
<reference evidence="2 3" key="1">
    <citation type="journal article" date="2018" name="Int. J. Syst. Evol. Microbiol.">
        <title>Uliginosibacterium sediminicola sp. nov., isolated from freshwater sediment.</title>
        <authorList>
            <person name="Hwang W.M."/>
            <person name="Kim S.M."/>
            <person name="Kang K."/>
            <person name="Ahn T.Y."/>
        </authorList>
    </citation>
    <scope>NUCLEOTIDE SEQUENCE [LARGE SCALE GENOMIC DNA]</scope>
    <source>
        <strain evidence="2 3">M1-21</strain>
    </source>
</reference>
<protein>
    <submittedName>
        <fullName evidence="2">PhoX family phosphatase</fullName>
    </submittedName>
</protein>
<evidence type="ECO:0000313" key="2">
    <source>
        <dbReference type="EMBL" id="MEN3068187.1"/>
    </source>
</evidence>
<accession>A0ABU9YWZ3</accession>
<dbReference type="RefSeq" id="WP_345918946.1">
    <property type="nucleotide sequence ID" value="NZ_JBDIVE010000002.1"/>
</dbReference>
<evidence type="ECO:0000313" key="3">
    <source>
        <dbReference type="Proteomes" id="UP001410394"/>
    </source>
</evidence>
<name>A0ABU9YWZ3_9RHOO</name>
<dbReference type="EMBL" id="JBDIVE010000002">
    <property type="protein sequence ID" value="MEN3068187.1"/>
    <property type="molecule type" value="Genomic_DNA"/>
</dbReference>
<dbReference type="PANTHER" id="PTHR35399:SF2">
    <property type="entry name" value="DUF839 DOMAIN-CONTAINING PROTEIN"/>
    <property type="match status" value="1"/>
</dbReference>
<organism evidence="2 3">
    <name type="scientific">Uliginosibacterium sediminicola</name>
    <dbReference type="NCBI Taxonomy" id="2024550"/>
    <lineage>
        <taxon>Bacteria</taxon>
        <taxon>Pseudomonadati</taxon>
        <taxon>Pseudomonadota</taxon>
        <taxon>Betaproteobacteria</taxon>
        <taxon>Rhodocyclales</taxon>
        <taxon>Zoogloeaceae</taxon>
        <taxon>Uliginosibacterium</taxon>
    </lineage>
</organism>
<dbReference type="PROSITE" id="PS51318">
    <property type="entry name" value="TAT"/>
    <property type="match status" value="1"/>
</dbReference>
<evidence type="ECO:0000256" key="1">
    <source>
        <dbReference type="SAM" id="MobiDB-lite"/>
    </source>
</evidence>
<keyword evidence="3" id="KW-1185">Reference proteome</keyword>
<gene>
    <name evidence="2" type="ORF">ABDB84_06825</name>
</gene>
<comment type="caution">
    <text evidence="2">The sequence shown here is derived from an EMBL/GenBank/DDBJ whole genome shotgun (WGS) entry which is preliminary data.</text>
</comment>
<dbReference type="InterPro" id="IPR008557">
    <property type="entry name" value="PhoX"/>
</dbReference>
<dbReference type="InterPro" id="IPR006311">
    <property type="entry name" value="TAT_signal"/>
</dbReference>
<sequence length="730" mass="76634">MSKNNYLPDANGVDPDDIGHNESSNPSIQEILNARLSRRSLLRGASGAAGLALFSPFGLAGCAGSGDGGESSSSGNSSEQLLGFTPVAKSLADVFTVPVGYTASVIYACGDPLTAATAAYKNDGTDTDFDNRSGDCHDGMEYFGLSAAGTPDVSANDRALLAINHEYITQVFLHANGPTSGTRPAAEVDKEVAAHGVSVVEIRKSAGRFATVQSSSFNRRVTALSEVQIAGPAAGHALLKTKYSTNGTKTRGTLNNCGTGKTPWGTLLTGEENWAGYFKRAAGDDAKRDAKSVTALKRYGRSQGSSGRYGWDTAGTADQYARWDISLTGSSTDGTDDYRNELNGQGYITEIDPYDKTAAVKKRTAMGRFNHEGAAFSRPVAGKALAVYMGDDAQNEYVYKFVSATNWDAADASPSNRIATGDKYLNSGKLYVAKFNADGSGNWLELSITNSTVSGYATYAFADQGDVVINARLAADAVGATKMDRPEWCATNPKTGEVYFTMTNNSSRTAATVDAANPRSYSDTKGTATTQSGNVHGHIIRIAETGDDAAATTFKWDVYVFGAEETSPTATVNLSGLGKDNDFSSPDGLAFTSSTGICWIQTDDGAYTDVTNCMMLAALPGKVGDGGDVSVTSGTSTVTTKMGKKPTTDTLKRFLVGPFDQEITGVCESPDGKVLFVNVQHPGEGSTVANLSDPTKYTSQWPSNAGYGAGKRPRSATVMITKNDGGRIGS</sequence>
<dbReference type="PANTHER" id="PTHR35399">
    <property type="entry name" value="SLR8030 PROTEIN"/>
    <property type="match status" value="1"/>
</dbReference>
<dbReference type="Proteomes" id="UP001410394">
    <property type="component" value="Unassembled WGS sequence"/>
</dbReference>
<dbReference type="Pfam" id="PF05787">
    <property type="entry name" value="PhoX"/>
    <property type="match status" value="1"/>
</dbReference>